<evidence type="ECO:0000256" key="4">
    <source>
        <dbReference type="ARBA" id="ARBA00023136"/>
    </source>
</evidence>
<keyword evidence="8" id="KW-1185">Reference proteome</keyword>
<evidence type="ECO:0000256" key="3">
    <source>
        <dbReference type="ARBA" id="ARBA00022989"/>
    </source>
</evidence>
<dbReference type="EMBL" id="KB206890">
    <property type="protein sequence ID" value="ELP87041.1"/>
    <property type="molecule type" value="Genomic_DNA"/>
</dbReference>
<dbReference type="AlphaFoldDB" id="A0A0A1U5J5"/>
<proteinExistence type="predicted"/>
<dbReference type="RefSeq" id="XP_004253812.1">
    <property type="nucleotide sequence ID" value="XM_004253764.1"/>
</dbReference>
<keyword evidence="3 5" id="KW-1133">Transmembrane helix</keyword>
<dbReference type="InterPro" id="IPR031968">
    <property type="entry name" value="VASt"/>
</dbReference>
<name>A0A0A1U5J5_ENTIV</name>
<sequence length="374" mass="43699">MRRNKDKTSPFVSSVKNITDTNDNELHFLSDKQTDKFNKKFQFSEYLARKYRCSMNNIFHIGKLYIGTRHLCFLPSKFIGKSATVVSWSELTDVVKVSSRCIEIHTDDNHTMVLLTNTKTERIFHDMVLFWQRRSIFNEKQREVKDESSELTDKNSEKKETQRLFTEVPEMVLTSKKFSKAPNDLFMLIFSNCEVLKTFHEKIGQKDFKCSGWKNDSKHGKTIELNYKGVSSVVGVETRVNEKWQFVTTEKGIEIWMVISVFDIPYASYFKVESVMKLETCDGGCTATVLLRVRFVKSTIWKTKIESTTINEYVSKYKNWMKFIAAELGDEKAIEETKMDVKAENAHISYFYIMFLAIILALIILAAVWYFLRK</sequence>
<reference evidence="7 8" key="1">
    <citation type="submission" date="2012-10" db="EMBL/GenBank/DDBJ databases">
        <authorList>
            <person name="Zafar N."/>
            <person name="Inman J."/>
            <person name="Hall N."/>
            <person name="Lorenzi H."/>
            <person name="Caler E."/>
        </authorList>
    </citation>
    <scope>NUCLEOTIDE SEQUENCE [LARGE SCALE GENOMIC DNA]</scope>
    <source>
        <strain evidence="7 8">IP1</strain>
    </source>
</reference>
<dbReference type="GO" id="GO:0016020">
    <property type="term" value="C:membrane"/>
    <property type="evidence" value="ECO:0007669"/>
    <property type="project" value="UniProtKB-SubCell"/>
</dbReference>
<dbReference type="Pfam" id="PF16016">
    <property type="entry name" value="VASt"/>
    <property type="match status" value="1"/>
</dbReference>
<dbReference type="OrthoDB" id="2162691at2759"/>
<evidence type="ECO:0000256" key="1">
    <source>
        <dbReference type="ARBA" id="ARBA00004167"/>
    </source>
</evidence>
<dbReference type="Proteomes" id="UP000014680">
    <property type="component" value="Unassembled WGS sequence"/>
</dbReference>
<dbReference type="OMA" id="NGFHDKE"/>
<evidence type="ECO:0000256" key="5">
    <source>
        <dbReference type="SAM" id="Phobius"/>
    </source>
</evidence>
<dbReference type="InterPro" id="IPR011993">
    <property type="entry name" value="PH-like_dom_sf"/>
</dbReference>
<organism evidence="7 8">
    <name type="scientific">Entamoeba invadens IP1</name>
    <dbReference type="NCBI Taxonomy" id="370355"/>
    <lineage>
        <taxon>Eukaryota</taxon>
        <taxon>Amoebozoa</taxon>
        <taxon>Evosea</taxon>
        <taxon>Archamoebae</taxon>
        <taxon>Mastigamoebida</taxon>
        <taxon>Entamoebidae</taxon>
        <taxon>Entamoeba</taxon>
    </lineage>
</organism>
<accession>A0A0A1U5J5</accession>
<comment type="subcellular location">
    <subcellularLocation>
        <location evidence="1">Membrane</location>
        <topology evidence="1">Single-pass membrane protein</topology>
    </subcellularLocation>
</comment>
<dbReference type="KEGG" id="eiv:EIN_320300"/>
<keyword evidence="4 5" id="KW-0472">Membrane</keyword>
<feature type="transmembrane region" description="Helical" evidence="5">
    <location>
        <begin position="350"/>
        <end position="372"/>
    </location>
</feature>
<evidence type="ECO:0000259" key="6">
    <source>
        <dbReference type="PROSITE" id="PS51778"/>
    </source>
</evidence>
<dbReference type="InterPro" id="IPR004182">
    <property type="entry name" value="GRAM"/>
</dbReference>
<dbReference type="GeneID" id="14885952"/>
<evidence type="ECO:0000313" key="8">
    <source>
        <dbReference type="Proteomes" id="UP000014680"/>
    </source>
</evidence>
<evidence type="ECO:0000313" key="7">
    <source>
        <dbReference type="EMBL" id="ELP87041.1"/>
    </source>
</evidence>
<dbReference type="Gene3D" id="2.30.29.30">
    <property type="entry name" value="Pleckstrin-homology domain (PH domain)/Phosphotyrosine-binding domain (PTB)"/>
    <property type="match status" value="1"/>
</dbReference>
<dbReference type="PANTHER" id="PTHR47666">
    <property type="entry name" value="PROTEIN VASCULAR ASSOCIATED DEATH 1, CHLOROPLASTIC"/>
    <property type="match status" value="1"/>
</dbReference>
<dbReference type="Pfam" id="PF02893">
    <property type="entry name" value="GRAM"/>
    <property type="match status" value="1"/>
</dbReference>
<dbReference type="VEuPathDB" id="AmoebaDB:EIN_320300"/>
<protein>
    <recommendedName>
        <fullName evidence="6">VASt domain-containing protein</fullName>
    </recommendedName>
</protein>
<evidence type="ECO:0000256" key="2">
    <source>
        <dbReference type="ARBA" id="ARBA00022692"/>
    </source>
</evidence>
<dbReference type="PROSITE" id="PS51778">
    <property type="entry name" value="VAST"/>
    <property type="match status" value="1"/>
</dbReference>
<feature type="domain" description="VASt" evidence="6">
    <location>
        <begin position="169"/>
        <end position="333"/>
    </location>
</feature>
<dbReference type="PANTHER" id="PTHR47666:SF1">
    <property type="entry name" value="PROTEIN VASCULAR ASSOCIATED DEATH 1, CHLOROPLASTIC"/>
    <property type="match status" value="1"/>
</dbReference>
<keyword evidence="2 5" id="KW-0812">Transmembrane</keyword>
<gene>
    <name evidence="7" type="ORF">EIN_320300</name>
</gene>